<dbReference type="GO" id="GO:0018580">
    <property type="term" value="F:nitronate monooxygenase activity"/>
    <property type="evidence" value="ECO:0007669"/>
    <property type="project" value="InterPro"/>
</dbReference>
<dbReference type="EMBL" id="PUHW01000150">
    <property type="protein sequence ID" value="KAG0688455.1"/>
    <property type="molecule type" value="Genomic_DNA"/>
</dbReference>
<comment type="caution">
    <text evidence="7">The sequence shown here is derived from an EMBL/GenBank/DDBJ whole genome shotgun (WGS) entry which is preliminary data.</text>
</comment>
<reference evidence="7" key="1">
    <citation type="submission" date="2020-11" db="EMBL/GenBank/DDBJ databases">
        <title>Kefir isolates.</title>
        <authorList>
            <person name="Marcisauskas S."/>
            <person name="Kim Y."/>
            <person name="Blasche S."/>
        </authorList>
    </citation>
    <scope>NUCLEOTIDE SEQUENCE</scope>
    <source>
        <strain evidence="7">Olga-1</strain>
    </source>
</reference>
<dbReference type="CDD" id="cd04730">
    <property type="entry name" value="NPD_like"/>
    <property type="match status" value="1"/>
</dbReference>
<protein>
    <recommendedName>
        <fullName evidence="9">Nitronate monooxygenase domain-containing protein</fullName>
    </recommendedName>
</protein>
<proteinExistence type="inferred from homology"/>
<keyword evidence="6" id="KW-0503">Monooxygenase</keyword>
<evidence type="ECO:0000256" key="3">
    <source>
        <dbReference type="ARBA" id="ARBA00022630"/>
    </source>
</evidence>
<dbReference type="PANTHER" id="PTHR42747">
    <property type="entry name" value="NITRONATE MONOOXYGENASE-RELATED"/>
    <property type="match status" value="1"/>
</dbReference>
<keyword evidence="4" id="KW-0288">FMN</keyword>
<evidence type="ECO:0008006" key="9">
    <source>
        <dbReference type="Google" id="ProtNLM"/>
    </source>
</evidence>
<evidence type="ECO:0000256" key="1">
    <source>
        <dbReference type="ARBA" id="ARBA00001917"/>
    </source>
</evidence>
<organism evidence="7 8">
    <name type="scientific">Pichia californica</name>
    <dbReference type="NCBI Taxonomy" id="460514"/>
    <lineage>
        <taxon>Eukaryota</taxon>
        <taxon>Fungi</taxon>
        <taxon>Dikarya</taxon>
        <taxon>Ascomycota</taxon>
        <taxon>Saccharomycotina</taxon>
        <taxon>Pichiomycetes</taxon>
        <taxon>Pichiales</taxon>
        <taxon>Pichiaceae</taxon>
        <taxon>Pichia</taxon>
    </lineage>
</organism>
<comment type="similarity">
    <text evidence="2">Belongs to the nitronate monooxygenase family. NMO class I subfamily.</text>
</comment>
<name>A0A9P6WJS9_9ASCO</name>
<dbReference type="Proteomes" id="UP000697127">
    <property type="component" value="Unassembled WGS sequence"/>
</dbReference>
<evidence type="ECO:0000313" key="7">
    <source>
        <dbReference type="EMBL" id="KAG0688455.1"/>
    </source>
</evidence>
<dbReference type="InterPro" id="IPR013785">
    <property type="entry name" value="Aldolase_TIM"/>
</dbReference>
<dbReference type="InterPro" id="IPR004136">
    <property type="entry name" value="NMO"/>
</dbReference>
<dbReference type="AlphaFoldDB" id="A0A9P6WJS9"/>
<gene>
    <name evidence="7" type="ORF">C6P40_000973</name>
</gene>
<evidence type="ECO:0000313" key="8">
    <source>
        <dbReference type="Proteomes" id="UP000697127"/>
    </source>
</evidence>
<sequence length="395" mass="44180">MSPLCKHITTLIKLPSIIQAPMAGVSTIELAAAVTNAGGLGSIPVSSINLKTDFPTFAKTLYNYSKLLNNHLNSDKLMVNLNFFCHKIENNPTSNEISNWCNLYNKTLPNLNEKIDSKISDFANGNISFKEWETEENDSVLSKLFSFWEDHPELIPNVVSFHFGYPDKKSLIRFQHLGIKVLVSVTYIYEPAKIISTYDTGLINGLVLQGSEAGGHHSNIRNEESNISTKRLFEYSIKEVKNLDIKMDLIPAGGIMTAEDVQYYINSGASAVQMGSIFLATNGSNAKPYFEKLISNSNLNSDKLPETIVTNLVSGKSARTIKTPFIEKLIENDNELGSEPLPPYGYRYKAYKDLKKKEKDNIEMDLDFHLAGANYAKMSLNLTPEEIIKEVTKYL</sequence>
<evidence type="ECO:0000256" key="5">
    <source>
        <dbReference type="ARBA" id="ARBA00023002"/>
    </source>
</evidence>
<comment type="cofactor">
    <cofactor evidence="1">
        <name>FMN</name>
        <dbReference type="ChEBI" id="CHEBI:58210"/>
    </cofactor>
</comment>
<evidence type="ECO:0000256" key="4">
    <source>
        <dbReference type="ARBA" id="ARBA00022643"/>
    </source>
</evidence>
<dbReference type="Gene3D" id="3.20.20.70">
    <property type="entry name" value="Aldolase class I"/>
    <property type="match status" value="1"/>
</dbReference>
<keyword evidence="8" id="KW-1185">Reference proteome</keyword>
<evidence type="ECO:0000256" key="2">
    <source>
        <dbReference type="ARBA" id="ARBA00009881"/>
    </source>
</evidence>
<accession>A0A9P6WJS9</accession>
<dbReference type="Pfam" id="PF03060">
    <property type="entry name" value="NMO"/>
    <property type="match status" value="1"/>
</dbReference>
<evidence type="ECO:0000256" key="6">
    <source>
        <dbReference type="ARBA" id="ARBA00023033"/>
    </source>
</evidence>
<keyword evidence="5" id="KW-0560">Oxidoreductase</keyword>
<dbReference type="PANTHER" id="PTHR42747:SF3">
    <property type="entry name" value="NITRONATE MONOOXYGENASE-RELATED"/>
    <property type="match status" value="1"/>
</dbReference>
<keyword evidence="3" id="KW-0285">Flavoprotein</keyword>
<dbReference type="SUPFAM" id="SSF51412">
    <property type="entry name" value="Inosine monophosphate dehydrogenase (IMPDH)"/>
    <property type="match status" value="1"/>
</dbReference>